<dbReference type="InterPro" id="IPR029479">
    <property type="entry name" value="Nitroreductase"/>
</dbReference>
<dbReference type="Gene3D" id="3.40.109.10">
    <property type="entry name" value="NADH Oxidase"/>
    <property type="match status" value="1"/>
</dbReference>
<evidence type="ECO:0000313" key="3">
    <source>
        <dbReference type="Proteomes" id="UP000184694"/>
    </source>
</evidence>
<organism evidence="2 3">
    <name type="scientific">Halodesulfovibrio marinisediminis DSM 17456</name>
    <dbReference type="NCBI Taxonomy" id="1121457"/>
    <lineage>
        <taxon>Bacteria</taxon>
        <taxon>Pseudomonadati</taxon>
        <taxon>Thermodesulfobacteriota</taxon>
        <taxon>Desulfovibrionia</taxon>
        <taxon>Desulfovibrionales</taxon>
        <taxon>Desulfovibrionaceae</taxon>
        <taxon>Halodesulfovibrio</taxon>
    </lineage>
</organism>
<gene>
    <name evidence="2" type="ORF">SAMN02745161_0016</name>
</gene>
<sequence length="212" mass="24460">MEKTFKQILQNRRAINFFDPERKVPEGLLRELVADAAHTPSSFNLQPWNIIVLRDKDEKMRLQKLAMNQPKVSEAPVTLIMLADTKAWHKDNDSLQLVLNHKLQDGELKEEQRDWFHGVCEKLYGKSRDSELAFAVKNTAFFAMSLMYAATARGLQTHPMDGFDHDGVKKEFNIPENYWVPLLMSVGYHAKNAEVLPIKQRKSYDDIVLSFA</sequence>
<feature type="domain" description="Nitroreductase" evidence="1">
    <location>
        <begin position="10"/>
        <end position="188"/>
    </location>
</feature>
<evidence type="ECO:0000313" key="2">
    <source>
        <dbReference type="EMBL" id="SIN68581.1"/>
    </source>
</evidence>
<dbReference type="AlphaFoldDB" id="A0A1N6DCP9"/>
<protein>
    <submittedName>
        <fullName evidence="2">Nitroreductase</fullName>
    </submittedName>
</protein>
<evidence type="ECO:0000259" key="1">
    <source>
        <dbReference type="Pfam" id="PF00881"/>
    </source>
</evidence>
<dbReference type="PANTHER" id="PTHR43543">
    <property type="entry name" value="MALONIC SEMIALDEHYDE REDUCTASE RUTE-RELATED"/>
    <property type="match status" value="1"/>
</dbReference>
<keyword evidence="3" id="KW-1185">Reference proteome</keyword>
<proteinExistence type="predicted"/>
<reference evidence="3" key="1">
    <citation type="submission" date="2016-11" db="EMBL/GenBank/DDBJ databases">
        <authorList>
            <person name="Varghese N."/>
            <person name="Submissions S."/>
        </authorList>
    </citation>
    <scope>NUCLEOTIDE SEQUENCE [LARGE SCALE GENOMIC DNA]</scope>
    <source>
        <strain evidence="3">DSM 17456</strain>
    </source>
</reference>
<dbReference type="Pfam" id="PF00881">
    <property type="entry name" value="Nitroreductase"/>
    <property type="match status" value="1"/>
</dbReference>
<dbReference type="Proteomes" id="UP000184694">
    <property type="component" value="Unassembled WGS sequence"/>
</dbReference>
<dbReference type="CDD" id="cd02137">
    <property type="entry name" value="MhqN-like"/>
    <property type="match status" value="1"/>
</dbReference>
<dbReference type="InterPro" id="IPR000415">
    <property type="entry name" value="Nitroreductase-like"/>
</dbReference>
<dbReference type="RefSeq" id="WP_074214933.1">
    <property type="nucleotide sequence ID" value="NZ_FSRG01000003.1"/>
</dbReference>
<dbReference type="SUPFAM" id="SSF55469">
    <property type="entry name" value="FMN-dependent nitroreductase-like"/>
    <property type="match status" value="1"/>
</dbReference>
<name>A0A1N6DCP9_9BACT</name>
<dbReference type="EMBL" id="FSRG01000003">
    <property type="protein sequence ID" value="SIN68581.1"/>
    <property type="molecule type" value="Genomic_DNA"/>
</dbReference>
<dbReference type="PANTHER" id="PTHR43543:SF1">
    <property type="entry name" value="MALONIC SEMIALDEHYDE REDUCTASE RUTE-RELATED"/>
    <property type="match status" value="1"/>
</dbReference>
<dbReference type="InterPro" id="IPR050461">
    <property type="entry name" value="Nitroreductase_HadB/RutE"/>
</dbReference>
<dbReference type="STRING" id="1121457.SAMN02745161_0016"/>
<accession>A0A1N6DCP9</accession>
<dbReference type="OrthoDB" id="9809288at2"/>
<dbReference type="GO" id="GO:0016491">
    <property type="term" value="F:oxidoreductase activity"/>
    <property type="evidence" value="ECO:0007669"/>
    <property type="project" value="InterPro"/>
</dbReference>